<evidence type="ECO:0000256" key="2">
    <source>
        <dbReference type="ARBA" id="ARBA00022729"/>
    </source>
</evidence>
<dbReference type="Gene3D" id="3.40.50.2300">
    <property type="match status" value="2"/>
</dbReference>
<feature type="chain" id="PRO_5026149154" evidence="3">
    <location>
        <begin position="25"/>
        <end position="389"/>
    </location>
</feature>
<dbReference type="RefSeq" id="WP_158186646.1">
    <property type="nucleotide sequence ID" value="NZ_CP046902.1"/>
</dbReference>
<dbReference type="InterPro" id="IPR028081">
    <property type="entry name" value="Leu-bd"/>
</dbReference>
<evidence type="ECO:0000256" key="3">
    <source>
        <dbReference type="SAM" id="SignalP"/>
    </source>
</evidence>
<accession>A0A6I6LIH3</accession>
<dbReference type="SUPFAM" id="SSF53822">
    <property type="entry name" value="Periplasmic binding protein-like I"/>
    <property type="match status" value="1"/>
</dbReference>
<evidence type="ECO:0000313" key="5">
    <source>
        <dbReference type="EMBL" id="QGZ29053.1"/>
    </source>
</evidence>
<dbReference type="EMBL" id="CP046902">
    <property type="protein sequence ID" value="QGZ29053.1"/>
    <property type="molecule type" value="Genomic_DNA"/>
</dbReference>
<evidence type="ECO:0000259" key="4">
    <source>
        <dbReference type="Pfam" id="PF13458"/>
    </source>
</evidence>
<reference evidence="5 6" key="1">
    <citation type="submission" date="2019-12" db="EMBL/GenBank/DDBJ databases">
        <title>Complete genome sequence of Pseudomonas stutzeri.</title>
        <authorList>
            <person name="Lim S.R."/>
            <person name="Kim J.H."/>
        </authorList>
    </citation>
    <scope>NUCLEOTIDE SEQUENCE [LARGE SCALE GENOMIC DNA]</scope>
    <source>
        <strain evidence="5 6">PM101005</strain>
    </source>
</reference>
<dbReference type="InterPro" id="IPR028082">
    <property type="entry name" value="Peripla_BP_I"/>
</dbReference>
<organism evidence="5 6">
    <name type="scientific">Stutzerimonas stutzeri</name>
    <name type="common">Pseudomonas stutzeri</name>
    <dbReference type="NCBI Taxonomy" id="316"/>
    <lineage>
        <taxon>Bacteria</taxon>
        <taxon>Pseudomonadati</taxon>
        <taxon>Pseudomonadota</taxon>
        <taxon>Gammaproteobacteria</taxon>
        <taxon>Pseudomonadales</taxon>
        <taxon>Pseudomonadaceae</taxon>
        <taxon>Stutzerimonas</taxon>
    </lineage>
</organism>
<name>A0A6I6LIH3_STUST</name>
<proteinExistence type="inferred from homology"/>
<dbReference type="AlphaFoldDB" id="A0A6I6LIH3"/>
<dbReference type="OrthoDB" id="9768386at2"/>
<evidence type="ECO:0000313" key="6">
    <source>
        <dbReference type="Proteomes" id="UP000438983"/>
    </source>
</evidence>
<dbReference type="CDD" id="cd06359">
    <property type="entry name" value="PBP1_Nba-like"/>
    <property type="match status" value="1"/>
</dbReference>
<sequence length="389" mass="41955">MKKIVSRALISIAVSASLSAPALAQEPLRIGFITTLSTPAGYLGEDSRDGFALALDEAGNKVGDVPVQIVVEDDGLQPARAKQIVDRMRMDGIDLYSGVIFSNVLAAVMTTALKDDGFYVSLNTGPSTLAGKNCKPNYFVASYQNDTIHEMAGVAANELGYKKMVILAPNYQGGRDALEGFKRTFAGEVTEIYTKLNQLDFSVELARVRSVAPDAVFQFHPGGAGINFAKQYGGSGLAKTTPMVVPVFSMDERMLDATGAVAKGTNIVTLWNPESDNPANQAFVKNFTDKYNRVPTVYAAQSYDTARLMLSALEATDGSVKDVEAFRAAMRKADFESIRGNVSFANNNHLVIDWHLLRVEEDANGKLVQKPVQVIAEAQVDSFAAECAM</sequence>
<dbReference type="Pfam" id="PF13458">
    <property type="entry name" value="Peripla_BP_6"/>
    <property type="match status" value="1"/>
</dbReference>
<feature type="domain" description="Leucine-binding protein" evidence="4">
    <location>
        <begin position="27"/>
        <end position="362"/>
    </location>
</feature>
<feature type="signal peptide" evidence="3">
    <location>
        <begin position="1"/>
        <end position="24"/>
    </location>
</feature>
<protein>
    <submittedName>
        <fullName evidence="5">ABC transporter substrate-binding protein</fullName>
    </submittedName>
</protein>
<gene>
    <name evidence="5" type="ORF">GQA94_02820</name>
</gene>
<dbReference type="PANTHER" id="PTHR30483">
    <property type="entry name" value="LEUCINE-SPECIFIC-BINDING PROTEIN"/>
    <property type="match status" value="1"/>
</dbReference>
<evidence type="ECO:0000256" key="1">
    <source>
        <dbReference type="ARBA" id="ARBA00010062"/>
    </source>
</evidence>
<comment type="similarity">
    <text evidence="1">Belongs to the leucine-binding protein family.</text>
</comment>
<dbReference type="PANTHER" id="PTHR30483:SF6">
    <property type="entry name" value="PERIPLASMIC BINDING PROTEIN OF ABC TRANSPORTER FOR NATURAL AMINO ACIDS"/>
    <property type="match status" value="1"/>
</dbReference>
<dbReference type="Proteomes" id="UP000438983">
    <property type="component" value="Chromosome"/>
</dbReference>
<dbReference type="InterPro" id="IPR051010">
    <property type="entry name" value="BCAA_transport"/>
</dbReference>
<keyword evidence="2 3" id="KW-0732">Signal</keyword>